<dbReference type="InterPro" id="IPR008988">
    <property type="entry name" value="Transcriptional_repressor_C"/>
</dbReference>
<dbReference type="InterPro" id="IPR052713">
    <property type="entry name" value="FeoA"/>
</dbReference>
<accession>A0A9D1HN18</accession>
<proteinExistence type="predicted"/>
<dbReference type="EMBL" id="DVMH01000033">
    <property type="protein sequence ID" value="HIU10923.1"/>
    <property type="molecule type" value="Genomic_DNA"/>
</dbReference>
<protein>
    <submittedName>
        <fullName evidence="3">Ferrous iron transport protein A</fullName>
    </submittedName>
</protein>
<name>A0A9D1HN18_9FIRM</name>
<dbReference type="SMART" id="SM00899">
    <property type="entry name" value="FeoA"/>
    <property type="match status" value="1"/>
</dbReference>
<organism evidence="3 4">
    <name type="scientific">Candidatus Avidehalobacter gallistercoris</name>
    <dbReference type="NCBI Taxonomy" id="2840694"/>
    <lineage>
        <taxon>Bacteria</taxon>
        <taxon>Bacillati</taxon>
        <taxon>Bacillota</taxon>
        <taxon>Clostridia</taxon>
        <taxon>Eubacteriales</taxon>
        <taxon>Peptococcaceae</taxon>
        <taxon>Peptococcaceae incertae sedis</taxon>
        <taxon>Candidatus Avidehalobacter</taxon>
    </lineage>
</organism>
<gene>
    <name evidence="3" type="ORF">IAB00_06775</name>
</gene>
<sequence length="93" mass="9442">MSIAGAAPEAAFNLAGLKPGESARIGALLVEGALRRRLLDLGLVRGTVVKCVGQSPAGDPSAYLIRGAVIALRAGDSAMILLDDTGRGDAQWA</sequence>
<evidence type="ECO:0000313" key="3">
    <source>
        <dbReference type="EMBL" id="HIU10923.1"/>
    </source>
</evidence>
<dbReference type="AlphaFoldDB" id="A0A9D1HN18"/>
<reference evidence="3" key="1">
    <citation type="submission" date="2020-10" db="EMBL/GenBank/DDBJ databases">
        <authorList>
            <person name="Gilroy R."/>
        </authorList>
    </citation>
    <scope>NUCLEOTIDE SEQUENCE</scope>
    <source>
        <strain evidence="3">2830</strain>
    </source>
</reference>
<evidence type="ECO:0000313" key="4">
    <source>
        <dbReference type="Proteomes" id="UP000824124"/>
    </source>
</evidence>
<dbReference type="SUPFAM" id="SSF50037">
    <property type="entry name" value="C-terminal domain of transcriptional repressors"/>
    <property type="match status" value="1"/>
</dbReference>
<evidence type="ECO:0000259" key="2">
    <source>
        <dbReference type="SMART" id="SM00899"/>
    </source>
</evidence>
<keyword evidence="1" id="KW-0408">Iron</keyword>
<feature type="domain" description="Ferrous iron transporter FeoA-like" evidence="2">
    <location>
        <begin position="12"/>
        <end position="84"/>
    </location>
</feature>
<comment type="caution">
    <text evidence="3">The sequence shown here is derived from an EMBL/GenBank/DDBJ whole genome shotgun (WGS) entry which is preliminary data.</text>
</comment>
<dbReference type="Gene3D" id="2.30.30.90">
    <property type="match status" value="1"/>
</dbReference>
<dbReference type="Pfam" id="PF04023">
    <property type="entry name" value="FeoA"/>
    <property type="match status" value="1"/>
</dbReference>
<dbReference type="GO" id="GO:0046914">
    <property type="term" value="F:transition metal ion binding"/>
    <property type="evidence" value="ECO:0007669"/>
    <property type="project" value="InterPro"/>
</dbReference>
<dbReference type="PANTHER" id="PTHR42954">
    <property type="entry name" value="FE(2+) TRANSPORT PROTEIN A"/>
    <property type="match status" value="1"/>
</dbReference>
<evidence type="ECO:0000256" key="1">
    <source>
        <dbReference type="ARBA" id="ARBA00023004"/>
    </source>
</evidence>
<dbReference type="Proteomes" id="UP000824124">
    <property type="component" value="Unassembled WGS sequence"/>
</dbReference>
<dbReference type="InterPro" id="IPR007167">
    <property type="entry name" value="Fe-transptr_FeoA-like"/>
</dbReference>
<dbReference type="InterPro" id="IPR038157">
    <property type="entry name" value="FeoA_core_dom"/>
</dbReference>
<reference evidence="3" key="2">
    <citation type="journal article" date="2021" name="PeerJ">
        <title>Extensive microbial diversity within the chicken gut microbiome revealed by metagenomics and culture.</title>
        <authorList>
            <person name="Gilroy R."/>
            <person name="Ravi A."/>
            <person name="Getino M."/>
            <person name="Pursley I."/>
            <person name="Horton D.L."/>
            <person name="Alikhan N.F."/>
            <person name="Baker D."/>
            <person name="Gharbi K."/>
            <person name="Hall N."/>
            <person name="Watson M."/>
            <person name="Adriaenssens E.M."/>
            <person name="Foster-Nyarko E."/>
            <person name="Jarju S."/>
            <person name="Secka A."/>
            <person name="Antonio M."/>
            <person name="Oren A."/>
            <person name="Chaudhuri R.R."/>
            <person name="La Ragione R."/>
            <person name="Hildebrand F."/>
            <person name="Pallen M.J."/>
        </authorList>
    </citation>
    <scope>NUCLEOTIDE SEQUENCE</scope>
    <source>
        <strain evidence="3">2830</strain>
    </source>
</reference>
<dbReference type="PANTHER" id="PTHR42954:SF2">
    <property type="entry name" value="FE(2+) TRANSPORT PROTEIN A"/>
    <property type="match status" value="1"/>
</dbReference>